<feature type="region of interest" description="Disordered" evidence="2">
    <location>
        <begin position="1"/>
        <end position="108"/>
    </location>
</feature>
<sequence length="447" mass="50742">MTTMQAGDDSPRRNHSPHESPETRTQAVNGTTEQTDEEEQVTPPRVAQGVHKRLLMAPSDTESEKQVTPRRRGRPPKNKNKGKVSPPTAEKAKAKAVRQQQSVSISDRDEDGEYVRVEVGDCVLLDSGDPENHFIALVSSVQLTQDKITSFTAQWYYKPDDVREEVLTSIPGGVLDDEVFLSPHKDRNFIDAVVGICNIVPPEEYNEVQTAIKRGFREKSQKPYFVCRFKYYPNRSLKKALEPLKEEDIRAGLGPAKPKVGDEFQATIPELQEKPERLPEDLVPWRHSSAVHRVGLATQVWSRYVVPSQEVLFRQFRELVDTMRFAVGNVVKIYRKNARSIGHVRCLVLKFQSSDAIHVCSSTGEVRAVLKGEISSSFTEDVALQIFYRTRFNLAHAAHECTKEVIQKQHLERDAFKQEVFIFAQVAAQEKARQEAADEAAKRKRRK</sequence>
<organism evidence="5 6">
    <name type="scientific">Pythium oligandrum</name>
    <name type="common">Mycoparasitic fungus</name>
    <dbReference type="NCBI Taxonomy" id="41045"/>
    <lineage>
        <taxon>Eukaryota</taxon>
        <taxon>Sar</taxon>
        <taxon>Stramenopiles</taxon>
        <taxon>Oomycota</taxon>
        <taxon>Peronosporomycetes</taxon>
        <taxon>Pythiales</taxon>
        <taxon>Pythiaceae</taxon>
        <taxon>Pythium</taxon>
    </lineage>
</organism>
<feature type="compositionally biased region" description="Basic residues" evidence="2">
    <location>
        <begin position="68"/>
        <end position="82"/>
    </location>
</feature>
<dbReference type="InterPro" id="IPR043151">
    <property type="entry name" value="BAH_sf"/>
</dbReference>
<evidence type="ECO:0008006" key="7">
    <source>
        <dbReference type="Google" id="ProtNLM"/>
    </source>
</evidence>
<evidence type="ECO:0000256" key="1">
    <source>
        <dbReference type="ARBA" id="ARBA00023242"/>
    </source>
</evidence>
<dbReference type="AlphaFoldDB" id="A0A8K1FJV2"/>
<dbReference type="EMBL" id="SPLM01000036">
    <property type="protein sequence ID" value="TMW66450.1"/>
    <property type="molecule type" value="Genomic_DNA"/>
</dbReference>
<feature type="domain" description="ELM2" evidence="4">
    <location>
        <begin position="256"/>
        <end position="405"/>
    </location>
</feature>
<feature type="domain" description="BAH" evidence="3">
    <location>
        <begin position="115"/>
        <end position="242"/>
    </location>
</feature>
<keyword evidence="1" id="KW-0539">Nucleus</keyword>
<gene>
    <name evidence="5" type="ORF">Poli38472_004215</name>
</gene>
<evidence type="ECO:0000313" key="5">
    <source>
        <dbReference type="EMBL" id="TMW66450.1"/>
    </source>
</evidence>
<keyword evidence="6" id="KW-1185">Reference proteome</keyword>
<dbReference type="Pfam" id="PF01426">
    <property type="entry name" value="BAH"/>
    <property type="match status" value="1"/>
</dbReference>
<comment type="caution">
    <text evidence="5">The sequence shown here is derived from an EMBL/GenBank/DDBJ whole genome shotgun (WGS) entry which is preliminary data.</text>
</comment>
<dbReference type="GO" id="GO:0003682">
    <property type="term" value="F:chromatin binding"/>
    <property type="evidence" value="ECO:0007669"/>
    <property type="project" value="InterPro"/>
</dbReference>
<dbReference type="Gene3D" id="2.30.30.490">
    <property type="match status" value="1"/>
</dbReference>
<dbReference type="PROSITE" id="PS51156">
    <property type="entry name" value="ELM2"/>
    <property type="match status" value="1"/>
</dbReference>
<dbReference type="OrthoDB" id="66189at2759"/>
<dbReference type="InterPro" id="IPR000949">
    <property type="entry name" value="ELM2_dom"/>
</dbReference>
<feature type="compositionally biased region" description="Basic and acidic residues" evidence="2">
    <location>
        <begin position="9"/>
        <end position="22"/>
    </location>
</feature>
<dbReference type="SMART" id="SM00439">
    <property type="entry name" value="BAH"/>
    <property type="match status" value="1"/>
</dbReference>
<evidence type="ECO:0000313" key="6">
    <source>
        <dbReference type="Proteomes" id="UP000794436"/>
    </source>
</evidence>
<proteinExistence type="predicted"/>
<dbReference type="SUPFAM" id="SSF82061">
    <property type="entry name" value="BAH domain"/>
    <property type="match status" value="1"/>
</dbReference>
<dbReference type="PROSITE" id="PS51038">
    <property type="entry name" value="BAH"/>
    <property type="match status" value="1"/>
</dbReference>
<dbReference type="InterPro" id="IPR001025">
    <property type="entry name" value="BAH_dom"/>
</dbReference>
<protein>
    <recommendedName>
        <fullName evidence="7">BAH domain-containing protein</fullName>
    </recommendedName>
</protein>
<accession>A0A8K1FJV2</accession>
<evidence type="ECO:0000259" key="3">
    <source>
        <dbReference type="PROSITE" id="PS51038"/>
    </source>
</evidence>
<name>A0A8K1FJV2_PYTOL</name>
<reference evidence="5" key="1">
    <citation type="submission" date="2019-03" db="EMBL/GenBank/DDBJ databases">
        <title>Long read genome sequence of the mycoparasitic Pythium oligandrum ATCC 38472 isolated from sugarbeet rhizosphere.</title>
        <authorList>
            <person name="Gaulin E."/>
        </authorList>
    </citation>
    <scope>NUCLEOTIDE SEQUENCE</scope>
    <source>
        <strain evidence="5">ATCC 38472_TT</strain>
    </source>
</reference>
<dbReference type="CDD" id="cd04370">
    <property type="entry name" value="BAH"/>
    <property type="match status" value="1"/>
</dbReference>
<dbReference type="Proteomes" id="UP000794436">
    <property type="component" value="Unassembled WGS sequence"/>
</dbReference>
<evidence type="ECO:0000259" key="4">
    <source>
        <dbReference type="PROSITE" id="PS51156"/>
    </source>
</evidence>
<evidence type="ECO:0000256" key="2">
    <source>
        <dbReference type="SAM" id="MobiDB-lite"/>
    </source>
</evidence>